<dbReference type="InterPro" id="IPR026444">
    <property type="entry name" value="Secre_tail"/>
</dbReference>
<dbReference type="Pfam" id="PF19081">
    <property type="entry name" value="Ig_7"/>
    <property type="match status" value="2"/>
</dbReference>
<protein>
    <submittedName>
        <fullName evidence="5">T9SS type A sorting domain-containing protein</fullName>
    </submittedName>
</protein>
<evidence type="ECO:0000313" key="5">
    <source>
        <dbReference type="EMBL" id="MCP9198450.1"/>
    </source>
</evidence>
<accession>A0A9X2KV95</accession>
<dbReference type="InterPro" id="IPR045829">
    <property type="entry name" value="PKD_6"/>
</dbReference>
<comment type="caution">
    <text evidence="5">The sequence shown here is derived from an EMBL/GenBank/DDBJ whole genome shotgun (WGS) entry which is preliminary data.</text>
</comment>
<dbReference type="InterPro" id="IPR000601">
    <property type="entry name" value="PKD_dom"/>
</dbReference>
<evidence type="ECO:0000256" key="2">
    <source>
        <dbReference type="SAM" id="SignalP"/>
    </source>
</evidence>
<sequence>MGKKLLFLYILLLFSMISPSGIYAQCSEPTSISITNNSGSSICEDETISFSSSVNPTNPSVAYTYQWQVQLNGGTWTDISGATNASLSNYDAAVGNNKFRLRVGFCEGTASSGTKDSPISSTIVVYENKTGTVSISANKTNICPGEQINFTSSPTNHGGSGATYEWRLLNDNSVLSNSASFSSTEIPDGGEVQLFMTSSVPCVDPFQSTILTITHKDGIPSQPATISLETETDLIICPNTSATFSVTNDPTATSYIWNLPSGWTGTSSTNSINITTGSASASVQTISVKAVNECGESTIQTLDVTVGPGKPATPSEIQLSDEDNDGIICPGELITLSVTNDPEVNEYIWTLPSGWSGSSTTNSIDISDIEFGEDGTVSVISTNDCLSSEPRTLNLNVNTPVPGEPDEITGTDLVCPGVNADYGISSVDYADSYVWILDDNIIEGISGTSYTFNSMVIGDHKLEVRAVNECGEGPIVSKIIEVDDGAPDPVEIINSLGENAFCEGATGLEFSVTEDARVGTYSWIVPAGWTITTNSGSSITVTAGSFGQDGTISVTATSDEGCGEVSDNFAVSIKDPVPIQPGVISGPSEVCMGSTNTFTVAAVNYATSYEWTLSDGSIETTTGPSVDFPINSAGDITLNVKAINECGDSPASENFNIESFNGAPVKPGPITSSLASPNVCPPINNVTFSVPEVPNTLDYTWNVPSGWDIINGEGTNSISVNINASVSLDSGNITVQANNACGGSTASDAYTINLGEYVVADLGPDKTVCEVSTPLSFTANVSFNGKSLKINNLYTPDGTGTLPAPPNGKVNNFSFTYTPVAADFAKEYISIRIRTEEPNGDCESPETEDYNDEVRIYFLDNPTASFTGTDTEICYNTGASLDISGTPNTTLTYSNGTATSTLNLDASGSATINTGNLTETTTYTLQSIAYTNGPGCQQTLSASSSVTVNPVPSAVLSYDDAPFCNSNNGTYMPTLSETVGIIEGGTYSASGITVNATDGSFSPAGVAAGTYTITYNFDDPLGCGYEPITTDITIYESVEITTQPVESRVCEGDAINLSVAATGDGLSYQWYKGSGTGSEISGATSANFNIPGATIDDEAIYYVIVRGTAPCTELKSDEIQVLVDEEIEITELATDAPDNEICEGGSVIFSVTAAAGDEVLTYQWYDNNGEPISGATASTYKLTGASLENSGDYYVEIGGSTDYTCTTVTSENISLIINETPNADISYTGPYCSSDSGLKSVSFSGTAGNYTGGSFSFSVESGGSNLAIDSTTGDINPSASDPGVYFISYTIPASGGCSEVIETTQVTITEAPTATIAFTDDVTEFCNDDTQGTLTPNLAGSGNYTGGSFAGVPGIVSGTGEINFEGLAAGNYTITYTIPPSEGCSDNVATLDITVYESVKITSEPFPVAVCSANNTQLEVAATGANLSYQWFKDGNLISGATSAIYQINSASVTEDDGNYYVEVSGENACKTVTSETVTVTVDENIIIDTQPQPQDICIGGEINLSVAATASGGDPIYQWRKDGVDISGANSATLSISNAQLSDSGEYDVVIDGPDGYACDLGYSEKILVTVNEAATVEAGEPINACSTDGTVAIGSDASATNYSSLVWTSSGTGTFEDANALITNYIPGTGETGEVTLTLTVQGNAGCSEVSDAVTVNISNFPVINSFAYSTTEFCVSIDTPQPPSLDLSNATVGDGIFSYTGETGNTLDLNTETGDINPSSSTPGTYMVTFEIPSDGICEAVSESVEVVIGDLPVADFTYLQNAVCRDTRETNPTLPIDETALPHTDADTFSSTPGLVFVDAATGEIDITSSTPGNYTITRTVDYTGDGEDGCEPVTATFDIQIFDKPIPDFSYATGGEFCSDESDPSPLMAEGAVTGTFTFTSAESANLIIDATTGVIDLDGSDPGTYTIRNTVDLETDACEEVFFDFEITIFEKKDPTFSYTSTAYCISDGIALVDDTTLATGGSFQAASLGDHLNPNTGEINWELTDTDLIGNHTISYTIPANGVCAEVSATFQITIDALPEGGKAFWTKNNERIFLTCVNPVSGYASDLQLNEYTGQISHWEYRGSSATNWTKIEITEPILPAEQVEAAVSPGDETTVFRAVLINNSCNGGVYSQTAMVSVIPADIKPTPVEVDKEVICIGDEITLSSQTGYSSTGEKFEGGQFTESGIKNKGWDFTQPDGTVNDYDAAANNGRADHWLKMNASGGEDGKVYTGTLPTGDTGTTIRWTSELGVNEKFALVTGDNDSYMETPVFSLNGMDEAVFTWDQGYNLTEGATITVEISTDGGNSYNTVLYTHTGDGTVEGGSSGNYTDFGGGTPATRPKNKMVIDLGAYLGQQNLRVRFNYNGAKDGDVWAVDNIKVPEGPQDVILQWYYDEDLSDPDNELETIGVENQGTVTFTPRKIGWNDFEVQTRLILDSNGDQCQSIDNFKTIRVWAFDRYETNVEAIVGACGANSVTLNATVFAEYQDTDITTYPTADGYVGSWQVETTDGTIVNDGFTLSNQDPDDTETDPLENPNAIFTAEDLGNYVFKWILTPTDVDETGELIDNSGCPPLENPVDVTLIDCTTLDFDGDDDYIDLGNNYNGNFFIEAWIRPFDRPIDGGGTTEANTGVIFSSAGFEITMEQLSSKIDKNGRWYHIAVSSGGNLWIDGVASGSISTNGSGINNTSIGARYNANTKTTSNHFSGWIDELRIWKNAPNEQEIRFMMNQRIKLVEGAGDATPIEGEIVPNRTVAGSYLTNGGNNMYFTGYSGNSEDLIPFYDQTWGDLEGYYRLISDNPDPDNLTECATFLDNLKPVNGYTPDHSIDKVPGRLVNITTDQQNTSPTPYCSGDDGDWAVVNTWARPDVWDYPNSTSGGEAIEWNIARINHNIDSGDKDITMLGVLSETVDKLLNIESDHFIRISHYLLLDGNMDLVSESQLLQDHGSILAEQSKGWLQRDQQGRMSSYNYNYWSSPVSDQSTTPNNAPYSIGQVLLDGTDPNTPKNINFQSAYHAADHGGPTNPITLSTYWMWKFARGRADDYSDWRHVDNTGTMQTGEGYTMKGTSGPAGLDDEQNYIFEGKPHNGIIQFTIGEDENYLLGNPYPSALDSQEFIRDNLKDVAGGRNSENVFNGSLYFWDHFGGQTHILEEYEGSYSVLNLSGGLPGATLDPRVNDEADMIGARAPERFIPVGQGFFLLTNEEQVGEGPVTDGGTLIFKNSQRSWAREADGSSLFLKPEYPTKEQKTARKDERTKIRLRFKSPKGYRRQILVTRDENTTSDFDIGYDAPLVDNNLEDMYWLIEDKKYVIQAVPDFDKKRVLPVGIKLDQDGEFTFKIDSVQNWPDGKELYLKDKEKDSVHDILAGPYVSTAEKGTIHDRFELVFEKVVDEIEPEVPIDPIVDKPGEDPDDLPEIEGLVGISYSTFRHEVKIANYDLLDIQKVIIYNLNGQLIQEFEGLPTQKEINLGMRPVRTGVYIVKAICENGVCNKKIIVR</sequence>
<dbReference type="Pfam" id="PF13385">
    <property type="entry name" value="Laminin_G_3"/>
    <property type="match status" value="1"/>
</dbReference>
<evidence type="ECO:0000259" key="3">
    <source>
        <dbReference type="PROSITE" id="PS50093"/>
    </source>
</evidence>
<dbReference type="InterPro" id="IPR003599">
    <property type="entry name" value="Ig_sub"/>
</dbReference>
<dbReference type="InterPro" id="IPR013320">
    <property type="entry name" value="ConA-like_dom_sf"/>
</dbReference>
<dbReference type="InterPro" id="IPR018247">
    <property type="entry name" value="EF_Hand_1_Ca_BS"/>
</dbReference>
<dbReference type="PROSITE" id="PS50093">
    <property type="entry name" value="PKD"/>
    <property type="match status" value="1"/>
</dbReference>
<dbReference type="SUPFAM" id="SSF49899">
    <property type="entry name" value="Concanavalin A-like lectins/glucanases"/>
    <property type="match status" value="1"/>
</dbReference>
<evidence type="ECO:0000259" key="4">
    <source>
        <dbReference type="PROSITE" id="PS50835"/>
    </source>
</evidence>
<proteinExistence type="predicted"/>
<organism evidence="5 6">
    <name type="scientific">Christiangramia oceanisediminis</name>
    <dbReference type="NCBI Taxonomy" id="2920386"/>
    <lineage>
        <taxon>Bacteria</taxon>
        <taxon>Pseudomonadati</taxon>
        <taxon>Bacteroidota</taxon>
        <taxon>Flavobacteriia</taxon>
        <taxon>Flavobacteriales</taxon>
        <taxon>Flavobacteriaceae</taxon>
        <taxon>Christiangramia</taxon>
    </lineage>
</organism>
<name>A0A9X2KV95_9FLAO</name>
<feature type="domain" description="PKD" evidence="3">
    <location>
        <begin position="579"/>
        <end position="658"/>
    </location>
</feature>
<feature type="chain" id="PRO_5040753528" evidence="2">
    <location>
        <begin position="25"/>
        <end position="3479"/>
    </location>
</feature>
<gene>
    <name evidence="5" type="ORF">MKO06_00920</name>
</gene>
<dbReference type="Gene3D" id="2.60.120.260">
    <property type="entry name" value="Galactose-binding domain-like"/>
    <property type="match status" value="1"/>
</dbReference>
<dbReference type="RefSeq" id="WP_241550460.1">
    <property type="nucleotide sequence ID" value="NZ_JANCNS010000001.1"/>
</dbReference>
<feature type="signal peptide" evidence="2">
    <location>
        <begin position="1"/>
        <end position="24"/>
    </location>
</feature>
<evidence type="ECO:0000313" key="6">
    <source>
        <dbReference type="Proteomes" id="UP001155280"/>
    </source>
</evidence>
<keyword evidence="6" id="KW-1185">Reference proteome</keyword>
<dbReference type="InterPro" id="IPR007110">
    <property type="entry name" value="Ig-like_dom"/>
</dbReference>
<dbReference type="Gene3D" id="2.60.40.2700">
    <property type="match status" value="1"/>
</dbReference>
<feature type="domain" description="Ig-like" evidence="4">
    <location>
        <begin position="1411"/>
        <end position="1479"/>
    </location>
</feature>
<dbReference type="GO" id="GO:0005975">
    <property type="term" value="P:carbohydrate metabolic process"/>
    <property type="evidence" value="ECO:0007669"/>
    <property type="project" value="UniProtKB-ARBA"/>
</dbReference>
<keyword evidence="1 2" id="KW-0732">Signal</keyword>
<dbReference type="PROSITE" id="PS50835">
    <property type="entry name" value="IG_LIKE"/>
    <property type="match status" value="1"/>
</dbReference>
<dbReference type="InterPro" id="IPR013783">
    <property type="entry name" value="Ig-like_fold"/>
</dbReference>
<evidence type="ECO:0000256" key="1">
    <source>
        <dbReference type="ARBA" id="ARBA00022729"/>
    </source>
</evidence>
<dbReference type="PROSITE" id="PS00018">
    <property type="entry name" value="EF_HAND_1"/>
    <property type="match status" value="1"/>
</dbReference>
<dbReference type="Proteomes" id="UP001155280">
    <property type="component" value="Unassembled WGS sequence"/>
</dbReference>
<dbReference type="GO" id="GO:0004553">
    <property type="term" value="F:hydrolase activity, hydrolyzing O-glycosyl compounds"/>
    <property type="evidence" value="ECO:0007669"/>
    <property type="project" value="UniProtKB-ARBA"/>
</dbReference>
<dbReference type="EMBL" id="JANCNS010000001">
    <property type="protein sequence ID" value="MCP9198450.1"/>
    <property type="molecule type" value="Genomic_DNA"/>
</dbReference>
<dbReference type="InterPro" id="IPR035986">
    <property type="entry name" value="PKD_dom_sf"/>
</dbReference>
<dbReference type="Pfam" id="PF19408">
    <property type="entry name" value="PKD_6"/>
    <property type="match status" value="6"/>
</dbReference>
<dbReference type="Gene3D" id="2.60.120.200">
    <property type="match status" value="1"/>
</dbReference>
<dbReference type="Gene3D" id="2.60.40.10">
    <property type="entry name" value="Immunoglobulins"/>
    <property type="match status" value="5"/>
</dbReference>
<dbReference type="SMART" id="SM00409">
    <property type="entry name" value="IG"/>
    <property type="match status" value="4"/>
</dbReference>
<reference evidence="5" key="1">
    <citation type="submission" date="2022-07" db="EMBL/GenBank/DDBJ databases">
        <title>Gramela sediminis sp. nov., isolated from deep-sea sediment of the Indian Ocean.</title>
        <authorList>
            <person name="Shi H."/>
        </authorList>
    </citation>
    <scope>NUCLEOTIDE SEQUENCE</scope>
    <source>
        <strain evidence="5">GC03-9</strain>
    </source>
</reference>
<dbReference type="SUPFAM" id="SSF49299">
    <property type="entry name" value="PKD domain"/>
    <property type="match status" value="1"/>
</dbReference>
<dbReference type="InterPro" id="IPR044023">
    <property type="entry name" value="Ig_7"/>
</dbReference>
<dbReference type="NCBIfam" id="TIGR04183">
    <property type="entry name" value="Por_Secre_tail"/>
    <property type="match status" value="1"/>
</dbReference>
<dbReference type="SUPFAM" id="SSF48726">
    <property type="entry name" value="Immunoglobulin"/>
    <property type="match status" value="3"/>
</dbReference>
<dbReference type="InterPro" id="IPR036179">
    <property type="entry name" value="Ig-like_dom_sf"/>
</dbReference>